<dbReference type="InterPro" id="IPR024756">
    <property type="entry name" value="PCDO_beta_N"/>
</dbReference>
<gene>
    <name evidence="5" type="ORF">SAMN05421853_108188</name>
</gene>
<evidence type="ECO:0000256" key="1">
    <source>
        <dbReference type="ARBA" id="ARBA00007825"/>
    </source>
</evidence>
<dbReference type="InterPro" id="IPR015889">
    <property type="entry name" value="Intradiol_dOase_core"/>
</dbReference>
<evidence type="ECO:0000313" key="6">
    <source>
        <dbReference type="Proteomes" id="UP000243106"/>
    </source>
</evidence>
<proteinExistence type="inferred from homology"/>
<accession>A0A1I5ZAA8</accession>
<dbReference type="PANTHER" id="PTHR33711:SF10">
    <property type="entry name" value="INTRADIOL RING-CLEAVAGE DIOXYGENASES DOMAIN-CONTAINING PROTEIN"/>
    <property type="match status" value="1"/>
</dbReference>
<dbReference type="InterPro" id="IPR012785">
    <property type="entry name" value="Protocat_dOase_b"/>
</dbReference>
<dbReference type="GO" id="GO:0018578">
    <property type="term" value="F:protocatechuate 3,4-dioxygenase activity"/>
    <property type="evidence" value="ECO:0007669"/>
    <property type="project" value="InterPro"/>
</dbReference>
<dbReference type="EMBL" id="FOXV01000008">
    <property type="protein sequence ID" value="SFQ53410.1"/>
    <property type="molecule type" value="Genomic_DNA"/>
</dbReference>
<protein>
    <submittedName>
        <fullName evidence="5">Protocatechuate 3,4-dioxygenase beta subunit</fullName>
    </submittedName>
</protein>
<dbReference type="InterPro" id="IPR000627">
    <property type="entry name" value="Intradiol_dOase_C"/>
</dbReference>
<sequence length="242" mass="27531">MSDNGVLMPRRREAHPDAYYPDYKTSVTRAPSLPLLSMEATPSEETGPRFGHGLIGALDNDLIRNYATGEGLAIGERIRVHGRVLDETGRPVPETLVEIWQANAGGRYRHVKDSYFAPLDPNFGGCGRTLTDAEGRYEFMTIRPGAYPWPNRANDWRPMHIHFSIFGHAFGQRLISQMYFEGDPLIERCPIAATIRDRSQLDRLVAPLDMQNSRGMDYLAYRFDIVLRGRRQTMFENKPEGM</sequence>
<keyword evidence="2 5" id="KW-0223">Dioxygenase</keyword>
<dbReference type="InterPro" id="IPR050770">
    <property type="entry name" value="Intradiol_RC_Dioxygenase"/>
</dbReference>
<dbReference type="GO" id="GO:0008199">
    <property type="term" value="F:ferric iron binding"/>
    <property type="evidence" value="ECO:0007669"/>
    <property type="project" value="InterPro"/>
</dbReference>
<evidence type="ECO:0000256" key="2">
    <source>
        <dbReference type="ARBA" id="ARBA00022964"/>
    </source>
</evidence>
<dbReference type="RefSeq" id="WP_093012875.1">
    <property type="nucleotide sequence ID" value="NZ_FOXV01000008.1"/>
</dbReference>
<dbReference type="GO" id="GO:0019619">
    <property type="term" value="P:3,4-dihydroxybenzoate catabolic process"/>
    <property type="evidence" value="ECO:0007669"/>
    <property type="project" value="InterPro"/>
</dbReference>
<comment type="similarity">
    <text evidence="1">Belongs to the intradiol ring-cleavage dioxygenase family.</text>
</comment>
<dbReference type="Gene3D" id="2.60.130.10">
    <property type="entry name" value="Aromatic compound dioxygenase"/>
    <property type="match status" value="1"/>
</dbReference>
<dbReference type="NCBIfam" id="TIGR02422">
    <property type="entry name" value="protocat_beta"/>
    <property type="match status" value="1"/>
</dbReference>
<name>A0A1I5ZAA8_9RHOB</name>
<dbReference type="Pfam" id="PF12391">
    <property type="entry name" value="PCDO_beta_N"/>
    <property type="match status" value="1"/>
</dbReference>
<evidence type="ECO:0000256" key="3">
    <source>
        <dbReference type="ARBA" id="ARBA00023002"/>
    </source>
</evidence>
<dbReference type="AlphaFoldDB" id="A0A1I5ZAA8"/>
<keyword evidence="6" id="KW-1185">Reference proteome</keyword>
<reference evidence="6" key="1">
    <citation type="submission" date="2016-10" db="EMBL/GenBank/DDBJ databases">
        <authorList>
            <person name="Varghese N."/>
            <person name="Submissions S."/>
        </authorList>
    </citation>
    <scope>NUCLEOTIDE SEQUENCE [LARGE SCALE GENOMIC DNA]</scope>
    <source>
        <strain evidence="6">JCM 10271</strain>
    </source>
</reference>
<dbReference type="Pfam" id="PF00775">
    <property type="entry name" value="Dioxygenase_C"/>
    <property type="match status" value="1"/>
</dbReference>
<feature type="domain" description="Intradiol ring-cleavage dioxygenases" evidence="4">
    <location>
        <begin position="80"/>
        <end position="108"/>
    </location>
</feature>
<dbReference type="Proteomes" id="UP000243106">
    <property type="component" value="Unassembled WGS sequence"/>
</dbReference>
<dbReference type="PROSITE" id="PS00083">
    <property type="entry name" value="INTRADIOL_DIOXYGENAS"/>
    <property type="match status" value="1"/>
</dbReference>
<evidence type="ECO:0000259" key="4">
    <source>
        <dbReference type="PROSITE" id="PS00083"/>
    </source>
</evidence>
<keyword evidence="3" id="KW-0560">Oxidoreductase</keyword>
<dbReference type="STRING" id="93684.SAMN05421853_108188"/>
<evidence type="ECO:0000313" key="5">
    <source>
        <dbReference type="EMBL" id="SFQ53410.1"/>
    </source>
</evidence>
<dbReference type="SUPFAM" id="SSF49482">
    <property type="entry name" value="Aromatic compound dioxygenase"/>
    <property type="match status" value="1"/>
</dbReference>
<dbReference type="PANTHER" id="PTHR33711">
    <property type="entry name" value="DIOXYGENASE, PUTATIVE (AFU_ORTHOLOGUE AFUA_2G02910)-RELATED"/>
    <property type="match status" value="1"/>
</dbReference>
<organism evidence="5 6">
    <name type="scientific">Roseivivax halotolerans</name>
    <dbReference type="NCBI Taxonomy" id="93684"/>
    <lineage>
        <taxon>Bacteria</taxon>
        <taxon>Pseudomonadati</taxon>
        <taxon>Pseudomonadota</taxon>
        <taxon>Alphaproteobacteria</taxon>
        <taxon>Rhodobacterales</taxon>
        <taxon>Roseobacteraceae</taxon>
        <taxon>Roseivivax</taxon>
    </lineage>
</organism>